<evidence type="ECO:0000313" key="6">
    <source>
        <dbReference type="Proteomes" id="UP000751190"/>
    </source>
</evidence>
<dbReference type="SMART" id="SM00176">
    <property type="entry name" value="RAN"/>
    <property type="match status" value="1"/>
</dbReference>
<dbReference type="Gene3D" id="3.40.50.300">
    <property type="entry name" value="P-loop containing nucleotide triphosphate hydrolases"/>
    <property type="match status" value="1"/>
</dbReference>
<protein>
    <submittedName>
        <fullName evidence="5">Uncharacterized protein</fullName>
    </submittedName>
</protein>
<dbReference type="OMA" id="RVHKMDV"/>
<dbReference type="InterPro" id="IPR005225">
    <property type="entry name" value="Small_GTP-bd"/>
</dbReference>
<evidence type="ECO:0000256" key="2">
    <source>
        <dbReference type="ARBA" id="ARBA00023134"/>
    </source>
</evidence>
<dbReference type="SMART" id="SM00174">
    <property type="entry name" value="RHO"/>
    <property type="match status" value="1"/>
</dbReference>
<comment type="caution">
    <text evidence="5">The sequence shown here is derived from an EMBL/GenBank/DDBJ whole genome shotgun (WGS) entry which is preliminary data.</text>
</comment>
<dbReference type="PROSITE" id="PS51419">
    <property type="entry name" value="RAB"/>
    <property type="match status" value="1"/>
</dbReference>
<feature type="region of interest" description="Disordered" evidence="4">
    <location>
        <begin position="192"/>
        <end position="220"/>
    </location>
</feature>
<evidence type="ECO:0000256" key="1">
    <source>
        <dbReference type="ARBA" id="ARBA00022741"/>
    </source>
</evidence>
<dbReference type="OrthoDB" id="9989112at2759"/>
<dbReference type="PANTHER" id="PTHR47977">
    <property type="entry name" value="RAS-RELATED PROTEIN RAB"/>
    <property type="match status" value="1"/>
</dbReference>
<dbReference type="SMART" id="SM00177">
    <property type="entry name" value="ARF"/>
    <property type="match status" value="1"/>
</dbReference>
<gene>
    <name evidence="5" type="ORF">KFE25_009248</name>
</gene>
<feature type="compositionally biased region" description="Basic and acidic residues" evidence="4">
    <location>
        <begin position="211"/>
        <end position="220"/>
    </location>
</feature>
<dbReference type="SMART" id="SM00173">
    <property type="entry name" value="RAS"/>
    <property type="match status" value="1"/>
</dbReference>
<dbReference type="GO" id="GO:0005525">
    <property type="term" value="F:GTP binding"/>
    <property type="evidence" value="ECO:0007669"/>
    <property type="project" value="UniProtKB-KW"/>
</dbReference>
<keyword evidence="3" id="KW-0449">Lipoprotein</keyword>
<dbReference type="FunFam" id="3.40.50.300:FF:001129">
    <property type="entry name" value="ras-related protein Rab-44 isoform X2"/>
    <property type="match status" value="1"/>
</dbReference>
<dbReference type="PROSITE" id="PS51421">
    <property type="entry name" value="RAS"/>
    <property type="match status" value="1"/>
</dbReference>
<dbReference type="InterPro" id="IPR001806">
    <property type="entry name" value="Small_GTPase"/>
</dbReference>
<dbReference type="PROSITE" id="PS51420">
    <property type="entry name" value="RHO"/>
    <property type="match status" value="1"/>
</dbReference>
<proteinExistence type="predicted"/>
<evidence type="ECO:0000313" key="5">
    <source>
        <dbReference type="EMBL" id="KAG8470827.1"/>
    </source>
</evidence>
<dbReference type="GO" id="GO:0003924">
    <property type="term" value="F:GTPase activity"/>
    <property type="evidence" value="ECO:0007669"/>
    <property type="project" value="InterPro"/>
</dbReference>
<sequence>MSRPDHVFKLLLVGDAGVGKSSMLLRFTDDTFEEHMASTIGVDFKVKTIRVGELTVKLTIWDTAGQERFRTLTSSYYRGCQGIILVFDLTSQQSLLNIQNWLKEIDVFTAPPEPVKLLVGNKADLPDEREVSDDDALAFARVRGMLYLEASAKTRAGIRQAFEEAVRRILDTPALLVDTHVGGGAAGAVNTGGGGGGRSGAVQLNAPPAKPVDDGRGCGC</sequence>
<dbReference type="EMBL" id="JAGTXO010000001">
    <property type="protein sequence ID" value="KAG8470827.1"/>
    <property type="molecule type" value="Genomic_DNA"/>
</dbReference>
<dbReference type="NCBIfam" id="TIGR00231">
    <property type="entry name" value="small_GTP"/>
    <property type="match status" value="1"/>
</dbReference>
<accession>A0A8J6CDB8</accession>
<keyword evidence="6" id="KW-1185">Reference proteome</keyword>
<dbReference type="SUPFAM" id="SSF52540">
    <property type="entry name" value="P-loop containing nucleoside triphosphate hydrolases"/>
    <property type="match status" value="1"/>
</dbReference>
<dbReference type="Proteomes" id="UP000751190">
    <property type="component" value="Unassembled WGS sequence"/>
</dbReference>
<dbReference type="PRINTS" id="PR00449">
    <property type="entry name" value="RASTRNSFRMNG"/>
</dbReference>
<keyword evidence="1" id="KW-0547">Nucleotide-binding</keyword>
<dbReference type="CDD" id="cd01863">
    <property type="entry name" value="Rab18"/>
    <property type="match status" value="1"/>
</dbReference>
<dbReference type="InterPro" id="IPR050227">
    <property type="entry name" value="Rab"/>
</dbReference>
<evidence type="ECO:0000256" key="4">
    <source>
        <dbReference type="SAM" id="MobiDB-lite"/>
    </source>
</evidence>
<evidence type="ECO:0000256" key="3">
    <source>
        <dbReference type="ARBA" id="ARBA00023288"/>
    </source>
</evidence>
<name>A0A8J6CDB8_DIALT</name>
<dbReference type="AlphaFoldDB" id="A0A8J6CDB8"/>
<dbReference type="SMART" id="SM00175">
    <property type="entry name" value="RAB"/>
    <property type="match status" value="1"/>
</dbReference>
<keyword evidence="2" id="KW-0342">GTP-binding</keyword>
<organism evidence="5 6">
    <name type="scientific">Diacronema lutheri</name>
    <name type="common">Unicellular marine alga</name>
    <name type="synonym">Monochrysis lutheri</name>
    <dbReference type="NCBI Taxonomy" id="2081491"/>
    <lineage>
        <taxon>Eukaryota</taxon>
        <taxon>Haptista</taxon>
        <taxon>Haptophyta</taxon>
        <taxon>Pavlovophyceae</taxon>
        <taxon>Pavlovales</taxon>
        <taxon>Pavlovaceae</taxon>
        <taxon>Diacronema</taxon>
    </lineage>
</organism>
<reference evidence="5" key="1">
    <citation type="submission" date="2021-05" db="EMBL/GenBank/DDBJ databases">
        <title>The genome of the haptophyte Pavlova lutheri (Diacronema luteri, Pavlovales) - a model for lipid biosynthesis in eukaryotic algae.</title>
        <authorList>
            <person name="Hulatt C.J."/>
            <person name="Posewitz M.C."/>
        </authorList>
    </citation>
    <scope>NUCLEOTIDE SEQUENCE</scope>
    <source>
        <strain evidence="5">NIVA-4/92</strain>
    </source>
</reference>
<dbReference type="Pfam" id="PF00071">
    <property type="entry name" value="Ras"/>
    <property type="match status" value="1"/>
</dbReference>
<dbReference type="InterPro" id="IPR027417">
    <property type="entry name" value="P-loop_NTPase"/>
</dbReference>